<dbReference type="RefSeq" id="WP_198504727.1">
    <property type="nucleotide sequence ID" value="NZ_CP065959.1"/>
</dbReference>
<evidence type="ECO:0000259" key="5">
    <source>
        <dbReference type="PROSITE" id="PS51935"/>
    </source>
</evidence>
<evidence type="ECO:0000256" key="4">
    <source>
        <dbReference type="ARBA" id="ARBA00022807"/>
    </source>
</evidence>
<dbReference type="GO" id="GO:0006508">
    <property type="term" value="P:proteolysis"/>
    <property type="evidence" value="ECO:0007669"/>
    <property type="project" value="UniProtKB-KW"/>
</dbReference>
<dbReference type="Gene3D" id="3.90.1720.10">
    <property type="entry name" value="endopeptidase domain like (from Nostoc punctiforme)"/>
    <property type="match status" value="1"/>
</dbReference>
<keyword evidence="4" id="KW-0788">Thiol protease</keyword>
<dbReference type="InterPro" id="IPR000064">
    <property type="entry name" value="NLP_P60_dom"/>
</dbReference>
<keyword evidence="2" id="KW-0645">Protease</keyword>
<evidence type="ECO:0000256" key="1">
    <source>
        <dbReference type="ARBA" id="ARBA00007074"/>
    </source>
</evidence>
<dbReference type="EMBL" id="CP065959">
    <property type="protein sequence ID" value="QQC93235.1"/>
    <property type="molecule type" value="Genomic_DNA"/>
</dbReference>
<evidence type="ECO:0000256" key="2">
    <source>
        <dbReference type="ARBA" id="ARBA00022670"/>
    </source>
</evidence>
<gene>
    <name evidence="6" type="ORF">I8755_36580</name>
</gene>
<dbReference type="AlphaFoldDB" id="A0A7T4PN13"/>
<dbReference type="InterPro" id="IPR038765">
    <property type="entry name" value="Papain-like_cys_pep_sf"/>
</dbReference>
<evidence type="ECO:0000313" key="6">
    <source>
        <dbReference type="EMBL" id="QQC93235.1"/>
    </source>
</evidence>
<reference evidence="6 7" key="1">
    <citation type="submission" date="2020-12" db="EMBL/GenBank/DDBJ databases">
        <title>Identification and biosynthesis of polyene macrolides produced by Streptomyces alfalfae Men-myco-93-63.</title>
        <authorList>
            <person name="Liu D."/>
            <person name="Li Y."/>
            <person name="Liu L."/>
            <person name="Han X."/>
            <person name="Shen F."/>
        </authorList>
    </citation>
    <scope>NUCLEOTIDE SEQUENCE [LARGE SCALE GENOMIC DNA]</scope>
    <source>
        <strain evidence="6 7">Men-myco-93-63</strain>
    </source>
</reference>
<accession>A0A7T4PN13</accession>
<dbReference type="PROSITE" id="PS51935">
    <property type="entry name" value="NLPC_P60"/>
    <property type="match status" value="1"/>
</dbReference>
<dbReference type="Proteomes" id="UP000596130">
    <property type="component" value="Chromosome"/>
</dbReference>
<evidence type="ECO:0000313" key="7">
    <source>
        <dbReference type="Proteomes" id="UP000596130"/>
    </source>
</evidence>
<organism evidence="6 7">
    <name type="scientific">Streptomyces alfalfae</name>
    <dbReference type="NCBI Taxonomy" id="1642299"/>
    <lineage>
        <taxon>Bacteria</taxon>
        <taxon>Bacillati</taxon>
        <taxon>Actinomycetota</taxon>
        <taxon>Actinomycetes</taxon>
        <taxon>Kitasatosporales</taxon>
        <taxon>Streptomycetaceae</taxon>
        <taxon>Streptomyces</taxon>
    </lineage>
</organism>
<protein>
    <submittedName>
        <fullName evidence="6">Hydrolase</fullName>
    </submittedName>
</protein>
<sequence>MDAMHAQLPADLWTVPYAGARFPGAKAVAERPGLAAGANCQLFAYAVLEHFGLAPAPLRSSELWDDTRTTVRVGAPEPLDLLLFNASDRAYGAHVGVWTGDDAVLHLCAEAGRPAVWSLADFAARPRYGVVLGAKRVTRRARPS</sequence>
<keyword evidence="3 6" id="KW-0378">Hydrolase</keyword>
<feature type="domain" description="NlpC/P60" evidence="5">
    <location>
        <begin position="1"/>
        <end position="138"/>
    </location>
</feature>
<dbReference type="SUPFAM" id="SSF54001">
    <property type="entry name" value="Cysteine proteinases"/>
    <property type="match status" value="1"/>
</dbReference>
<comment type="similarity">
    <text evidence="1">Belongs to the peptidase C40 family.</text>
</comment>
<proteinExistence type="inferred from homology"/>
<name>A0A7T4PN13_9ACTN</name>
<evidence type="ECO:0000256" key="3">
    <source>
        <dbReference type="ARBA" id="ARBA00022801"/>
    </source>
</evidence>
<dbReference type="GO" id="GO:0008234">
    <property type="term" value="F:cysteine-type peptidase activity"/>
    <property type="evidence" value="ECO:0007669"/>
    <property type="project" value="UniProtKB-KW"/>
</dbReference>